<organism evidence="1 2">
    <name type="scientific">Aspergillus niger ATCC 13496</name>
    <dbReference type="NCBI Taxonomy" id="1353008"/>
    <lineage>
        <taxon>Eukaryota</taxon>
        <taxon>Fungi</taxon>
        <taxon>Dikarya</taxon>
        <taxon>Ascomycota</taxon>
        <taxon>Pezizomycotina</taxon>
        <taxon>Eurotiomycetes</taxon>
        <taxon>Eurotiomycetidae</taxon>
        <taxon>Eurotiales</taxon>
        <taxon>Aspergillaceae</taxon>
        <taxon>Aspergillus</taxon>
        <taxon>Aspergillus subgen. Circumdati</taxon>
    </lineage>
</organism>
<gene>
    <name evidence="1" type="ORF">M747DRAFT_10454</name>
</gene>
<reference evidence="1 2" key="1">
    <citation type="submission" date="2018-07" db="EMBL/GenBank/DDBJ databases">
        <title>Section-level genome sequencing of Aspergillus section Nigri to investigate inter- and intra-species variation.</title>
        <authorList>
            <consortium name="DOE Joint Genome Institute"/>
            <person name="Vesth T.C."/>
            <person name="Nybo J.L."/>
            <person name="Theobald S."/>
            <person name="Frisvad J.C."/>
            <person name="Larsen T.O."/>
            <person name="Nielsen K.F."/>
            <person name="Hoof J.B."/>
            <person name="Brandl J."/>
            <person name="Salamov A."/>
            <person name="Riley R."/>
            <person name="Gladden J.M."/>
            <person name="Phatale P."/>
            <person name="Nielsen M.T."/>
            <person name="Lyhne E.K."/>
            <person name="Kogle M.E."/>
            <person name="Strasser K."/>
            <person name="McDonnell E."/>
            <person name="Barry K."/>
            <person name="Clum A."/>
            <person name="Chen C."/>
            <person name="Nolan M."/>
            <person name="Sandor L."/>
            <person name="Kuo A."/>
            <person name="Lipzen A."/>
            <person name="Hainaut M."/>
            <person name="Drula E."/>
            <person name="Tsang A."/>
            <person name="Magnuson J.K."/>
            <person name="Henrissat B."/>
            <person name="Wiebenga A."/>
            <person name="Simmons B.A."/>
            <person name="Makela M.R."/>
            <person name="De vries R.P."/>
            <person name="Grigoriev I.V."/>
            <person name="Mortensen U.H."/>
            <person name="Baker S.E."/>
            <person name="Andersen M.R."/>
        </authorList>
    </citation>
    <scope>NUCLEOTIDE SEQUENCE [LARGE SCALE GENOMIC DNA]</scope>
    <source>
        <strain evidence="1 2">ATCC 13496</strain>
    </source>
</reference>
<sequence length="167" mass="18523">MAIPLEAKCAPMSRGQLVFCRSAVGQGNLSAIIAKVNVLYRFDTRVIVPFAVTLGVAKQMSFVCIWEPKIHAGCLKRHTAILPFPRMLVHLKFLSRSPRLASPELSEMSFPSMLQTGDTIALAPWHHQPPSVLSSSPWSIGNASIAYLGSVICSILHRQSRNRDWRM</sequence>
<accession>A0A370C554</accession>
<dbReference type="Proteomes" id="UP000253845">
    <property type="component" value="Unassembled WGS sequence"/>
</dbReference>
<dbReference type="AlphaFoldDB" id="A0A370C554"/>
<dbReference type="VEuPathDB" id="FungiDB:M747DRAFT_10454"/>
<protein>
    <submittedName>
        <fullName evidence="1">Uncharacterized protein</fullName>
    </submittedName>
</protein>
<proteinExistence type="predicted"/>
<dbReference type="EMBL" id="KZ851908">
    <property type="protein sequence ID" value="RDH22101.1"/>
    <property type="molecule type" value="Genomic_DNA"/>
</dbReference>
<evidence type="ECO:0000313" key="2">
    <source>
        <dbReference type="Proteomes" id="UP000253845"/>
    </source>
</evidence>
<evidence type="ECO:0000313" key="1">
    <source>
        <dbReference type="EMBL" id="RDH22101.1"/>
    </source>
</evidence>
<name>A0A370C554_ASPNG</name>